<keyword evidence="11 15" id="KW-0472">Membrane</keyword>
<feature type="domain" description="Protein kinase" evidence="17">
    <location>
        <begin position="140"/>
        <end position="468"/>
    </location>
</feature>
<dbReference type="SMART" id="SM00219">
    <property type="entry name" value="TyrKc"/>
    <property type="match status" value="1"/>
</dbReference>
<evidence type="ECO:0000256" key="15">
    <source>
        <dbReference type="SAM" id="Phobius"/>
    </source>
</evidence>
<dbReference type="InterPro" id="IPR008266">
    <property type="entry name" value="Tyr_kinase_AS"/>
</dbReference>
<dbReference type="Pfam" id="PF07714">
    <property type="entry name" value="PK_Tyr_Ser-Thr"/>
    <property type="match status" value="1"/>
</dbReference>
<reference evidence="18 19" key="2">
    <citation type="journal article" date="2011" name="PLoS Genet.">
        <title>Caenorhabditis briggsae recombinant inbred line genotypes reveal inter-strain incompatibility and the evolution of recombination.</title>
        <authorList>
            <person name="Ross J.A."/>
            <person name="Koboldt D.C."/>
            <person name="Staisch J.E."/>
            <person name="Chamberlin H.M."/>
            <person name="Gupta B.P."/>
            <person name="Miller R.D."/>
            <person name="Baird S.E."/>
            <person name="Haag E.S."/>
        </authorList>
    </citation>
    <scope>NUCLEOTIDE SEQUENCE [LARGE SCALE GENOMIC DNA]</scope>
    <source>
        <strain evidence="18 19">AF16</strain>
    </source>
</reference>
<feature type="signal peptide" evidence="16">
    <location>
        <begin position="1"/>
        <end position="23"/>
    </location>
</feature>
<dbReference type="EMBL" id="HE600919">
    <property type="protein sequence ID" value="CAP32227.2"/>
    <property type="molecule type" value="Genomic_DNA"/>
</dbReference>
<dbReference type="GO" id="GO:0043235">
    <property type="term" value="C:receptor complex"/>
    <property type="evidence" value="ECO:0000318"/>
    <property type="project" value="GO_Central"/>
</dbReference>
<proteinExistence type="predicted"/>
<evidence type="ECO:0000256" key="13">
    <source>
        <dbReference type="ARBA" id="ARBA00051243"/>
    </source>
</evidence>
<dbReference type="GO" id="GO:0005524">
    <property type="term" value="F:ATP binding"/>
    <property type="evidence" value="ECO:0007669"/>
    <property type="project" value="UniProtKB-UniRule"/>
</dbReference>
<gene>
    <name evidence="20" type="primary">kin-16</name>
    <name evidence="18" type="synonym">Cbr-kin-16</name>
    <name evidence="20" type="ORF">CBG13385</name>
    <name evidence="18" type="ORF">CBG_13385</name>
</gene>
<dbReference type="EC" id="2.7.10.1" evidence="2"/>
<dbReference type="Gene3D" id="3.30.200.20">
    <property type="entry name" value="Phosphorylase Kinase, domain 1"/>
    <property type="match status" value="1"/>
</dbReference>
<dbReference type="PROSITE" id="PS00109">
    <property type="entry name" value="PROTEIN_KINASE_TYR"/>
    <property type="match status" value="1"/>
</dbReference>
<evidence type="ECO:0000256" key="14">
    <source>
        <dbReference type="PROSITE-ProRule" id="PRU10141"/>
    </source>
</evidence>
<dbReference type="InterPro" id="IPR000719">
    <property type="entry name" value="Prot_kinase_dom"/>
</dbReference>
<dbReference type="eggNOG" id="KOG0200">
    <property type="taxonomic scope" value="Eukaryota"/>
</dbReference>
<name>A8XHW1_CAEBR</name>
<organism evidence="18 19">
    <name type="scientific">Caenorhabditis briggsae</name>
    <dbReference type="NCBI Taxonomy" id="6238"/>
    <lineage>
        <taxon>Eukaryota</taxon>
        <taxon>Metazoa</taxon>
        <taxon>Ecdysozoa</taxon>
        <taxon>Nematoda</taxon>
        <taxon>Chromadorea</taxon>
        <taxon>Rhabditida</taxon>
        <taxon>Rhabditina</taxon>
        <taxon>Rhabditomorpha</taxon>
        <taxon>Rhabditoidea</taxon>
        <taxon>Rhabditidae</taxon>
        <taxon>Peloderinae</taxon>
        <taxon>Caenorhabditis</taxon>
    </lineage>
</organism>
<evidence type="ECO:0000256" key="16">
    <source>
        <dbReference type="SAM" id="SignalP"/>
    </source>
</evidence>
<dbReference type="GO" id="GO:0004714">
    <property type="term" value="F:transmembrane receptor protein tyrosine kinase activity"/>
    <property type="evidence" value="ECO:0000318"/>
    <property type="project" value="GO_Central"/>
</dbReference>
<dbReference type="FunCoup" id="A8XHW1">
    <property type="interactions" value="3"/>
</dbReference>
<evidence type="ECO:0000256" key="12">
    <source>
        <dbReference type="ARBA" id="ARBA00023137"/>
    </source>
</evidence>
<keyword evidence="3" id="KW-1003">Cell membrane</keyword>
<dbReference type="GO" id="GO:0005886">
    <property type="term" value="C:plasma membrane"/>
    <property type="evidence" value="ECO:0000318"/>
    <property type="project" value="GO_Central"/>
</dbReference>
<evidence type="ECO:0000256" key="2">
    <source>
        <dbReference type="ARBA" id="ARBA00011902"/>
    </source>
</evidence>
<dbReference type="InterPro" id="IPR017441">
    <property type="entry name" value="Protein_kinase_ATP_BS"/>
</dbReference>
<dbReference type="WormBase" id="CBG13385">
    <property type="protein sequence ID" value="CBP38703"/>
    <property type="gene ID" value="WBGene00034161"/>
    <property type="gene designation" value="Cbr-kin-16"/>
</dbReference>
<keyword evidence="9 14" id="KW-0067">ATP-binding</keyword>
<evidence type="ECO:0000313" key="20">
    <source>
        <dbReference type="WormBase" id="CBG13385"/>
    </source>
</evidence>
<dbReference type="InterPro" id="IPR050122">
    <property type="entry name" value="RTK"/>
</dbReference>
<keyword evidence="8" id="KW-0418">Kinase</keyword>
<evidence type="ECO:0000256" key="9">
    <source>
        <dbReference type="ARBA" id="ARBA00022840"/>
    </source>
</evidence>
<sequence>MLCGIKTPITLLALLFLASCVDSESFGCVNFFFLEFQNRVTRSDDVKKEPQGGSIFKIRTTVFFFIYGFLVLLAFIGFLVWRLRRSKFQARNSKMHFENICQELDGSEDPVPESMKDAPINDKIDYLPYKKNYEIAKENLEKGPVLGHGMFGVVKKGYLKMADPKTEDEQKMKLEVAVKSVKNTYALDQISMLAAELRLMCAIGKFPNVLALVGAVTSELRKGHLLIVTEYIDQGDLLEYVRKHRHLFEDHLVPDKTEPVSYLTPLSAKRKTYHFKNEEGETEKAISQNLDSLTTSDLLSFGLQIANGMQYLSTIPLVHRDLALRNVLLKKNKTIRIADFGMARKYDDKTYYKQSSKEVPVPIRWMSPEAVHNMKFTQQSDVWSFGICLYELFTLGGLPYPTIDNEDIYVYIQSGRRCLQPDHCHVELYDLMKLCWNAKPELRPTFTHIVEYFVEHMKKSAEHVYDFVEDMLRLEAESQRKLDDWIRINRSEASEVDLKSV</sequence>
<keyword evidence="5 15" id="KW-0812">Transmembrane</keyword>
<evidence type="ECO:0000256" key="3">
    <source>
        <dbReference type="ARBA" id="ARBA00022475"/>
    </source>
</evidence>
<accession>A8XHW1</accession>
<evidence type="ECO:0000256" key="1">
    <source>
        <dbReference type="ARBA" id="ARBA00004162"/>
    </source>
</evidence>
<feature type="chain" id="PRO_5002733443" description="receptor protein-tyrosine kinase" evidence="16">
    <location>
        <begin position="24"/>
        <end position="501"/>
    </location>
</feature>
<keyword evidence="10 15" id="KW-1133">Transmembrane helix</keyword>
<dbReference type="AlphaFoldDB" id="A8XHW1"/>
<evidence type="ECO:0000256" key="4">
    <source>
        <dbReference type="ARBA" id="ARBA00022679"/>
    </source>
</evidence>
<dbReference type="Proteomes" id="UP000008549">
    <property type="component" value="Unassembled WGS sequence"/>
</dbReference>
<dbReference type="OMA" id="HCHVELY"/>
<dbReference type="STRING" id="6238.A8XHW1"/>
<evidence type="ECO:0000313" key="18">
    <source>
        <dbReference type="EMBL" id="CAP32227.2"/>
    </source>
</evidence>
<dbReference type="CDD" id="cd00192">
    <property type="entry name" value="PTKc"/>
    <property type="match status" value="1"/>
</dbReference>
<comment type="catalytic activity">
    <reaction evidence="13">
        <text>L-tyrosyl-[protein] + ATP = O-phospho-L-tyrosyl-[protein] + ADP + H(+)</text>
        <dbReference type="Rhea" id="RHEA:10596"/>
        <dbReference type="Rhea" id="RHEA-COMP:10136"/>
        <dbReference type="Rhea" id="RHEA-COMP:20101"/>
        <dbReference type="ChEBI" id="CHEBI:15378"/>
        <dbReference type="ChEBI" id="CHEBI:30616"/>
        <dbReference type="ChEBI" id="CHEBI:46858"/>
        <dbReference type="ChEBI" id="CHEBI:61978"/>
        <dbReference type="ChEBI" id="CHEBI:456216"/>
        <dbReference type="EC" id="2.7.10.1"/>
    </reaction>
</comment>
<comment type="subcellular location">
    <subcellularLocation>
        <location evidence="1">Cell membrane</location>
        <topology evidence="1">Single-pass membrane protein</topology>
    </subcellularLocation>
</comment>
<dbReference type="FunFam" id="3.30.200.20:FF:000586">
    <property type="entry name" value="Receptor protein-tyrosine kinase"/>
    <property type="match status" value="1"/>
</dbReference>
<dbReference type="InterPro" id="IPR020635">
    <property type="entry name" value="Tyr_kinase_cat_dom"/>
</dbReference>
<keyword evidence="7 14" id="KW-0547">Nucleotide-binding</keyword>
<dbReference type="InterPro" id="IPR001245">
    <property type="entry name" value="Ser-Thr/Tyr_kinase_cat_dom"/>
</dbReference>
<dbReference type="InParanoid" id="A8XHW1"/>
<evidence type="ECO:0000256" key="11">
    <source>
        <dbReference type="ARBA" id="ARBA00023136"/>
    </source>
</evidence>
<reference evidence="18 19" key="1">
    <citation type="journal article" date="2003" name="PLoS Biol.">
        <title>The genome sequence of Caenorhabditis briggsae: a platform for comparative genomics.</title>
        <authorList>
            <person name="Stein L.D."/>
            <person name="Bao Z."/>
            <person name="Blasiar D."/>
            <person name="Blumenthal T."/>
            <person name="Brent M.R."/>
            <person name="Chen N."/>
            <person name="Chinwalla A."/>
            <person name="Clarke L."/>
            <person name="Clee C."/>
            <person name="Coghlan A."/>
            <person name="Coulson A."/>
            <person name="D'Eustachio P."/>
            <person name="Fitch D.H."/>
            <person name="Fulton L.A."/>
            <person name="Fulton R.E."/>
            <person name="Griffiths-Jones S."/>
            <person name="Harris T.W."/>
            <person name="Hillier L.W."/>
            <person name="Kamath R."/>
            <person name="Kuwabara P.E."/>
            <person name="Mardis E.R."/>
            <person name="Marra M.A."/>
            <person name="Miner T.L."/>
            <person name="Minx P."/>
            <person name="Mullikin J.C."/>
            <person name="Plumb R.W."/>
            <person name="Rogers J."/>
            <person name="Schein J.E."/>
            <person name="Sohrmann M."/>
            <person name="Spieth J."/>
            <person name="Stajich J.E."/>
            <person name="Wei C."/>
            <person name="Willey D."/>
            <person name="Wilson R.K."/>
            <person name="Durbin R."/>
            <person name="Waterston R.H."/>
        </authorList>
    </citation>
    <scope>NUCLEOTIDE SEQUENCE [LARGE SCALE GENOMIC DNA]</scope>
    <source>
        <strain evidence="18 19">AF16</strain>
    </source>
</reference>
<evidence type="ECO:0000259" key="17">
    <source>
        <dbReference type="PROSITE" id="PS50011"/>
    </source>
</evidence>
<dbReference type="PROSITE" id="PS50011">
    <property type="entry name" value="PROTEIN_KINASE_DOM"/>
    <property type="match status" value="1"/>
</dbReference>
<evidence type="ECO:0000256" key="8">
    <source>
        <dbReference type="ARBA" id="ARBA00022777"/>
    </source>
</evidence>
<dbReference type="PANTHER" id="PTHR24416">
    <property type="entry name" value="TYROSINE-PROTEIN KINASE RECEPTOR"/>
    <property type="match status" value="1"/>
</dbReference>
<evidence type="ECO:0000256" key="10">
    <source>
        <dbReference type="ARBA" id="ARBA00022989"/>
    </source>
</evidence>
<evidence type="ECO:0000313" key="19">
    <source>
        <dbReference type="Proteomes" id="UP000008549"/>
    </source>
</evidence>
<dbReference type="PROSITE" id="PS51257">
    <property type="entry name" value="PROKAR_LIPOPROTEIN"/>
    <property type="match status" value="1"/>
</dbReference>
<keyword evidence="4" id="KW-0808">Transferase</keyword>
<keyword evidence="19" id="KW-1185">Reference proteome</keyword>
<protein>
    <recommendedName>
        <fullName evidence="2">receptor protein-tyrosine kinase</fullName>
        <ecNumber evidence="2">2.7.10.1</ecNumber>
    </recommendedName>
</protein>
<evidence type="ECO:0000256" key="6">
    <source>
        <dbReference type="ARBA" id="ARBA00022729"/>
    </source>
</evidence>
<evidence type="ECO:0000256" key="7">
    <source>
        <dbReference type="ARBA" id="ARBA00022741"/>
    </source>
</evidence>
<dbReference type="InterPro" id="IPR011009">
    <property type="entry name" value="Kinase-like_dom_sf"/>
</dbReference>
<evidence type="ECO:0000256" key="5">
    <source>
        <dbReference type="ARBA" id="ARBA00022692"/>
    </source>
</evidence>
<dbReference type="GO" id="GO:0007169">
    <property type="term" value="P:cell surface receptor protein tyrosine kinase signaling pathway"/>
    <property type="evidence" value="ECO:0000318"/>
    <property type="project" value="GO_Central"/>
</dbReference>
<feature type="transmembrane region" description="Helical" evidence="15">
    <location>
        <begin position="62"/>
        <end position="81"/>
    </location>
</feature>
<dbReference type="GO" id="GO:0045138">
    <property type="term" value="P:nematode male tail tip morphogenesis"/>
    <property type="evidence" value="ECO:0007669"/>
    <property type="project" value="UniProtKB-ARBA"/>
</dbReference>
<feature type="binding site" evidence="14">
    <location>
        <position position="179"/>
    </location>
    <ligand>
        <name>ATP</name>
        <dbReference type="ChEBI" id="CHEBI:30616"/>
    </ligand>
</feature>
<dbReference type="FunFam" id="1.10.510.10:FF:001122">
    <property type="entry name" value="Receptor-like tyrosine-protein kinase kin-15"/>
    <property type="match status" value="1"/>
</dbReference>
<dbReference type="PROSITE" id="PS00107">
    <property type="entry name" value="PROTEIN_KINASE_ATP"/>
    <property type="match status" value="1"/>
</dbReference>
<dbReference type="Gene3D" id="1.10.510.10">
    <property type="entry name" value="Transferase(Phosphotransferase) domain 1"/>
    <property type="match status" value="1"/>
</dbReference>
<dbReference type="PANTHER" id="PTHR24416:SF626">
    <property type="entry name" value="PROTEIN KINASE DOMAIN-CONTAINING PROTEIN-RELATED"/>
    <property type="match status" value="1"/>
</dbReference>
<keyword evidence="12" id="KW-0829">Tyrosine-protein kinase</keyword>
<keyword evidence="6 16" id="KW-0732">Signal</keyword>
<dbReference type="SUPFAM" id="SSF56112">
    <property type="entry name" value="Protein kinase-like (PK-like)"/>
    <property type="match status" value="1"/>
</dbReference>
<dbReference type="HOGENOM" id="CLU_000288_7_40_1"/>